<dbReference type="AlphaFoldDB" id="A0A0P9AKD8"/>
<keyword evidence="2" id="KW-1185">Reference proteome</keyword>
<evidence type="ECO:0008006" key="3">
    <source>
        <dbReference type="Google" id="ProtNLM"/>
    </source>
</evidence>
<dbReference type="Proteomes" id="UP000050326">
    <property type="component" value="Unassembled WGS sequence"/>
</dbReference>
<dbReference type="EMBL" id="LKET01000019">
    <property type="protein sequence ID" value="KPU45811.1"/>
    <property type="molecule type" value="Genomic_DNA"/>
</dbReference>
<dbReference type="OrthoDB" id="2063617at2"/>
<organism evidence="1 2">
    <name type="scientific">Oxobacter pfennigii</name>
    <dbReference type="NCBI Taxonomy" id="36849"/>
    <lineage>
        <taxon>Bacteria</taxon>
        <taxon>Bacillati</taxon>
        <taxon>Bacillota</taxon>
        <taxon>Clostridia</taxon>
        <taxon>Eubacteriales</taxon>
        <taxon>Clostridiaceae</taxon>
        <taxon>Oxobacter</taxon>
    </lineage>
</organism>
<dbReference type="InterPro" id="IPR049254">
    <property type="entry name" value="Phage_tail_terminator"/>
</dbReference>
<gene>
    <name evidence="1" type="ORF">OXPF_06000</name>
</gene>
<evidence type="ECO:0000313" key="1">
    <source>
        <dbReference type="EMBL" id="KPU45811.1"/>
    </source>
</evidence>
<dbReference type="Pfam" id="PF20765">
    <property type="entry name" value="Phage_tail_terminator_8"/>
    <property type="match status" value="1"/>
</dbReference>
<proteinExistence type="predicted"/>
<dbReference type="PATRIC" id="fig|36849.3.peg.642"/>
<comment type="caution">
    <text evidence="1">The sequence shown here is derived from an EMBL/GenBank/DDBJ whole genome shotgun (WGS) entry which is preliminary data.</text>
</comment>
<reference evidence="1 2" key="1">
    <citation type="submission" date="2015-09" db="EMBL/GenBank/DDBJ databases">
        <title>Genome sequence of Oxobacter pfennigii DSM 3222.</title>
        <authorList>
            <person name="Poehlein A."/>
            <person name="Bengelsdorf F.R."/>
            <person name="Schiel-Bengelsdorf B."/>
            <person name="Duerre P."/>
            <person name="Daniel R."/>
        </authorList>
    </citation>
    <scope>NUCLEOTIDE SEQUENCE [LARGE SCALE GENOMIC DNA]</scope>
    <source>
        <strain evidence="1 2">DSM 3222</strain>
    </source>
</reference>
<dbReference type="STRING" id="36849.OXPF_06000"/>
<name>A0A0P9AKD8_9CLOT</name>
<sequence>MGVITINIIWDGINEVLNHNFPEVPIVEEISPELEKPYFLIKLLQGWQAQELGRRYRRTYSFDIHYFAVNNRESHSMAEQLYGIMGLIEIDGAKYRGMNMSHEVIDGVLHFNVDYSFDLKQEIQEYPLMQTMEQEGYVRG</sequence>
<evidence type="ECO:0000313" key="2">
    <source>
        <dbReference type="Proteomes" id="UP000050326"/>
    </source>
</evidence>
<protein>
    <recommendedName>
        <fullName evidence="3">Phage protein</fullName>
    </recommendedName>
</protein>
<accession>A0A0P9AKD8</accession>